<evidence type="ECO:0000313" key="5">
    <source>
        <dbReference type="EMBL" id="SET82804.1"/>
    </source>
</evidence>
<dbReference type="GO" id="GO:0005524">
    <property type="term" value="F:ATP binding"/>
    <property type="evidence" value="ECO:0007669"/>
    <property type="project" value="UniProtKB-KW"/>
</dbReference>
<dbReference type="GO" id="GO:0016301">
    <property type="term" value="F:kinase activity"/>
    <property type="evidence" value="ECO:0007669"/>
    <property type="project" value="UniProtKB-KW"/>
</dbReference>
<keyword evidence="5" id="KW-0670">Pyruvate</keyword>
<dbReference type="InterPro" id="IPR002192">
    <property type="entry name" value="PPDK_AMP/ATP-bd"/>
</dbReference>
<dbReference type="InterPro" id="IPR008279">
    <property type="entry name" value="PEP-util_enz_mobile_dom"/>
</dbReference>
<proteinExistence type="predicted"/>
<evidence type="ECO:0000259" key="4">
    <source>
        <dbReference type="Pfam" id="PF01326"/>
    </source>
</evidence>
<dbReference type="Gene3D" id="3.30.1490.20">
    <property type="entry name" value="ATP-grasp fold, A domain"/>
    <property type="match status" value="1"/>
</dbReference>
<name>A0A1I0HGC1_9FIRM</name>
<dbReference type="InterPro" id="IPR051549">
    <property type="entry name" value="PEP_Utilizing_Enz"/>
</dbReference>
<dbReference type="OrthoDB" id="9765468at2"/>
<feature type="domain" description="PEP-utilising enzyme mobile" evidence="3">
    <location>
        <begin position="799"/>
        <end position="869"/>
    </location>
</feature>
<dbReference type="Pfam" id="PF00391">
    <property type="entry name" value="PEP-utilizers"/>
    <property type="match status" value="1"/>
</dbReference>
<keyword evidence="5" id="KW-0808">Transferase</keyword>
<dbReference type="Pfam" id="PF01326">
    <property type="entry name" value="PPDK_N"/>
    <property type="match status" value="1"/>
</dbReference>
<evidence type="ECO:0000313" key="6">
    <source>
        <dbReference type="Proteomes" id="UP000199568"/>
    </source>
</evidence>
<feature type="domain" description="Pyruvate phosphate dikinase AMP/ATP-binding" evidence="4">
    <location>
        <begin position="20"/>
        <end position="315"/>
    </location>
</feature>
<keyword evidence="5" id="KW-0418">Kinase</keyword>
<dbReference type="RefSeq" id="WP_090447089.1">
    <property type="nucleotide sequence ID" value="NZ_FOHU01000045.1"/>
</dbReference>
<dbReference type="EMBL" id="FOHU01000045">
    <property type="protein sequence ID" value="SET82804.1"/>
    <property type="molecule type" value="Genomic_DNA"/>
</dbReference>
<keyword evidence="6" id="KW-1185">Reference proteome</keyword>
<reference evidence="5 6" key="1">
    <citation type="submission" date="2016-10" db="EMBL/GenBank/DDBJ databases">
        <authorList>
            <person name="de Groot N.N."/>
        </authorList>
    </citation>
    <scope>NUCLEOTIDE SEQUENCE [LARGE SCALE GENOMIC DNA]</scope>
    <source>
        <strain evidence="5 6">DSM 18979</strain>
    </source>
</reference>
<keyword evidence="1" id="KW-0547">Nucleotide-binding</keyword>
<dbReference type="SUPFAM" id="SSF56059">
    <property type="entry name" value="Glutathione synthetase ATP-binding domain-like"/>
    <property type="match status" value="1"/>
</dbReference>
<evidence type="ECO:0000256" key="1">
    <source>
        <dbReference type="ARBA" id="ARBA00022741"/>
    </source>
</evidence>
<protein>
    <submittedName>
        <fullName evidence="5">Pyruvate, water dikinase</fullName>
    </submittedName>
</protein>
<accession>A0A1I0HGC1</accession>
<dbReference type="PANTHER" id="PTHR43615">
    <property type="entry name" value="PHOSPHOENOLPYRUVATE SYNTHASE-RELATED"/>
    <property type="match status" value="1"/>
</dbReference>
<dbReference type="Gene3D" id="3.30.470.20">
    <property type="entry name" value="ATP-grasp fold, B domain"/>
    <property type="match status" value="1"/>
</dbReference>
<gene>
    <name evidence="5" type="ORF">SAMN05660297_03630</name>
</gene>
<dbReference type="Gene3D" id="3.50.30.10">
    <property type="entry name" value="Phosphohistidine domain"/>
    <property type="match status" value="1"/>
</dbReference>
<evidence type="ECO:0000259" key="3">
    <source>
        <dbReference type="Pfam" id="PF00391"/>
    </source>
</evidence>
<dbReference type="PANTHER" id="PTHR43615:SF1">
    <property type="entry name" value="PPDK_N DOMAIN-CONTAINING PROTEIN"/>
    <property type="match status" value="1"/>
</dbReference>
<dbReference type="InterPro" id="IPR036637">
    <property type="entry name" value="Phosphohistidine_dom_sf"/>
</dbReference>
<organism evidence="5 6">
    <name type="scientific">Natronincola peptidivorans</name>
    <dbReference type="NCBI Taxonomy" id="426128"/>
    <lineage>
        <taxon>Bacteria</taxon>
        <taxon>Bacillati</taxon>
        <taxon>Bacillota</taxon>
        <taxon>Clostridia</taxon>
        <taxon>Peptostreptococcales</taxon>
        <taxon>Natronincolaceae</taxon>
        <taxon>Natronincola</taxon>
    </lineage>
</organism>
<dbReference type="AlphaFoldDB" id="A0A1I0HGC1"/>
<evidence type="ECO:0000256" key="2">
    <source>
        <dbReference type="ARBA" id="ARBA00022840"/>
    </source>
</evidence>
<keyword evidence="2" id="KW-0067">ATP-binding</keyword>
<dbReference type="STRING" id="426128.SAMN05660297_03630"/>
<dbReference type="InterPro" id="IPR013815">
    <property type="entry name" value="ATP_grasp_subdomain_1"/>
</dbReference>
<sequence>MRDVKYTELLQNVTKRDFSKVGGKAANLGEMIEAGLPVPEGFVLLVDAYNSFLVANKLNSRIKELLQTFDYQQYDKLERTSEKIQQLFEEGEIPKDVLIAIDKAYEEMGNPEVAVRSSATVEDLPGTSFAGQYDTYLNVKGKDRLYQSIKKCWASLWNPRALSYRSKQKLNSTDLAHAVVIQRLINAEKSGILFTANPINSRRDQMQLNSSWGLGDAIVGGNVVPDQWILDKNRQQIVEESIATKETMTVRKQAGVELVAVPEEKRQKATLSKEEVFQILKLGKKAEKHFGSPQDIEWVFYKNKFYLVQSRPITSLFPMLKPEGTGEGLRVYMNFLMSNQAMNEPLTPIGQDIWEKVIMNIVLKQNNREKSVSWLKHGAGRLFIDVTEFSRLERWWDKLRNNPSDMEPLTTKAVLHVLERDKEQLVKEKMSLFKLIPIKTVFKLNPAFGKFILTSFPKATYGAVFPPEKVVAKAFAYGNRQIAAMEESRKELKTIEEKLAFIENNIVTFFYFAPLKILYYVVISFSYFDKAKDIFTRHFRDTSQLNKVKKAVPHNVTTEMGMELLEIAKNLDDANEKPDPHHPQVKQFLHRYGHRSCQEVDLGVPRWREEPEYIITLIQSYIDNKSYHTGIEKFYRDRQQAEEAINNITKQLKDKGAHGDAKRVNKLLKNYRKMFGIRELPKYILTKAVSIFREILLEIGEELQSEGRLDDKQDIFFVTLQDIKSEKKLQKLVKQNRREYQQELQRNLVPRVITSTGETIYFPAEDESANGFSGIPVSPGIYEGHVRVLSHPQEGNRLKQGEILVTKTTNPAWTPLFLKAGGLIMEIGGPLSHGSVVAREYGLPAVVGVTEVATKLEDGQKIRLNGETGRIDIVQ</sequence>
<dbReference type="SUPFAM" id="SSF52009">
    <property type="entry name" value="Phosphohistidine domain"/>
    <property type="match status" value="1"/>
</dbReference>
<dbReference type="FunFam" id="3.30.1490.20:FF:000010">
    <property type="entry name" value="Phosphoenolpyruvate synthase"/>
    <property type="match status" value="1"/>
</dbReference>
<dbReference type="Proteomes" id="UP000199568">
    <property type="component" value="Unassembled WGS sequence"/>
</dbReference>